<organism evidence="1 2">
    <name type="scientific">Meiothermus hypogaeus NBRC 106114</name>
    <dbReference type="NCBI Taxonomy" id="1227553"/>
    <lineage>
        <taxon>Bacteria</taxon>
        <taxon>Thermotogati</taxon>
        <taxon>Deinococcota</taxon>
        <taxon>Deinococci</taxon>
        <taxon>Thermales</taxon>
        <taxon>Thermaceae</taxon>
        <taxon>Meiothermus</taxon>
    </lineage>
</organism>
<proteinExistence type="predicted"/>
<sequence>MQRLLDQAAILIRDARELPPERAVGSLKESVGLLEAVRPSKERDGMMALAYLRLAQMQRQLGKRQEAERAFMLGYSYARSSREERVRRLAEKLSQEFTNSVQG</sequence>
<reference evidence="1 2" key="1">
    <citation type="submission" date="2019-07" db="EMBL/GenBank/DDBJ databases">
        <title>Whole genome shotgun sequence of Meiothermus hypogaeus NBRC 106114.</title>
        <authorList>
            <person name="Hosoyama A."/>
            <person name="Uohara A."/>
            <person name="Ohji S."/>
            <person name="Ichikawa N."/>
        </authorList>
    </citation>
    <scope>NUCLEOTIDE SEQUENCE [LARGE SCALE GENOMIC DNA]</scope>
    <source>
        <strain evidence="1 2">NBRC 106114</strain>
    </source>
</reference>
<accession>A0A511QYB6</accession>
<name>A0A511QYB6_9DEIN</name>
<dbReference type="RefSeq" id="WP_119341180.1">
    <property type="nucleotide sequence ID" value="NZ_BJXL01000009.1"/>
</dbReference>
<evidence type="ECO:0000313" key="1">
    <source>
        <dbReference type="EMBL" id="GEM82348.1"/>
    </source>
</evidence>
<dbReference type="AlphaFoldDB" id="A0A511QYB6"/>
<dbReference type="EMBL" id="BJXL01000009">
    <property type="protein sequence ID" value="GEM82348.1"/>
    <property type="molecule type" value="Genomic_DNA"/>
</dbReference>
<gene>
    <name evidence="1" type="ORF">MHY01S_05140</name>
</gene>
<dbReference type="Proteomes" id="UP000321197">
    <property type="component" value="Unassembled WGS sequence"/>
</dbReference>
<evidence type="ECO:0000313" key="2">
    <source>
        <dbReference type="Proteomes" id="UP000321197"/>
    </source>
</evidence>
<protein>
    <recommendedName>
        <fullName evidence="3">MalT-like TPR region domain-containing protein</fullName>
    </recommendedName>
</protein>
<evidence type="ECO:0008006" key="3">
    <source>
        <dbReference type="Google" id="ProtNLM"/>
    </source>
</evidence>
<dbReference type="OrthoDB" id="32842at2"/>
<comment type="caution">
    <text evidence="1">The sequence shown here is derived from an EMBL/GenBank/DDBJ whole genome shotgun (WGS) entry which is preliminary data.</text>
</comment>